<feature type="compositionally biased region" description="Basic and acidic residues" evidence="1">
    <location>
        <begin position="1"/>
        <end position="15"/>
    </location>
</feature>
<accession>A0A8H5ULC0</accession>
<gene>
    <name evidence="2" type="ORF">FDENT_4389</name>
</gene>
<dbReference type="AlphaFoldDB" id="A0A8H5ULC0"/>
<evidence type="ECO:0000256" key="1">
    <source>
        <dbReference type="SAM" id="MobiDB-lite"/>
    </source>
</evidence>
<evidence type="ECO:0000313" key="3">
    <source>
        <dbReference type="Proteomes" id="UP000562682"/>
    </source>
</evidence>
<feature type="region of interest" description="Disordered" evidence="1">
    <location>
        <begin position="1"/>
        <end position="63"/>
    </location>
</feature>
<name>A0A8H5ULC0_9HYPO</name>
<feature type="compositionally biased region" description="Basic and acidic residues" evidence="1">
    <location>
        <begin position="33"/>
        <end position="50"/>
    </location>
</feature>
<protein>
    <submittedName>
        <fullName evidence="2">Uncharacterized protein</fullName>
    </submittedName>
</protein>
<dbReference type="EMBL" id="JAAOAK010000105">
    <property type="protein sequence ID" value="KAF5689369.1"/>
    <property type="molecule type" value="Genomic_DNA"/>
</dbReference>
<comment type="caution">
    <text evidence="2">The sequence shown here is derived from an EMBL/GenBank/DDBJ whole genome shotgun (WGS) entry which is preliminary data.</text>
</comment>
<organism evidence="2 3">
    <name type="scientific">Fusarium denticulatum</name>
    <dbReference type="NCBI Taxonomy" id="48507"/>
    <lineage>
        <taxon>Eukaryota</taxon>
        <taxon>Fungi</taxon>
        <taxon>Dikarya</taxon>
        <taxon>Ascomycota</taxon>
        <taxon>Pezizomycotina</taxon>
        <taxon>Sordariomycetes</taxon>
        <taxon>Hypocreomycetidae</taxon>
        <taxon>Hypocreales</taxon>
        <taxon>Nectriaceae</taxon>
        <taxon>Fusarium</taxon>
        <taxon>Fusarium fujikuroi species complex</taxon>
    </lineage>
</organism>
<reference evidence="2 3" key="1">
    <citation type="submission" date="2020-05" db="EMBL/GenBank/DDBJ databases">
        <title>Identification and distribution of gene clusters putatively required for synthesis of sphingolipid metabolism inhibitors in phylogenetically diverse species of the filamentous fungus Fusarium.</title>
        <authorList>
            <person name="Kim H.-S."/>
            <person name="Busman M."/>
            <person name="Brown D.W."/>
            <person name="Divon H."/>
            <person name="Uhlig S."/>
            <person name="Proctor R.H."/>
        </authorList>
    </citation>
    <scope>NUCLEOTIDE SEQUENCE [LARGE SCALE GENOMIC DNA]</scope>
    <source>
        <strain evidence="2 3">NRRL 25311</strain>
    </source>
</reference>
<keyword evidence="3" id="KW-1185">Reference proteome</keyword>
<evidence type="ECO:0000313" key="2">
    <source>
        <dbReference type="EMBL" id="KAF5689369.1"/>
    </source>
</evidence>
<proteinExistence type="predicted"/>
<sequence>MPSKPRDREKDDTRIRIGRWSQDLPASKNKRKRVEDGESPTKRRKRDDVRRKHQPAYFGVGISSGKGEDKVTFDVKDESNQIAAAQYVEWKIANDNTDELKRLALTRWERSERTRIRESNQKISLYAYCL</sequence>
<dbReference type="Proteomes" id="UP000562682">
    <property type="component" value="Unassembled WGS sequence"/>
</dbReference>